<dbReference type="GO" id="GO:0005789">
    <property type="term" value="C:endoplasmic reticulum membrane"/>
    <property type="evidence" value="ECO:0007669"/>
    <property type="project" value="UniProtKB-SubCell"/>
</dbReference>
<sequence length="1090" mass="121434">MPVMTTTSSGSPQEEEEEEFYESLDRILSSSCSTSASASASDDESSVVGHRRRGRLRLPPLRSLDVWFSEPASVEERRRRLLRHLGLAGDPALSRPGPTGAAAPIRDPGMGRSASSPDPIPAFPSGNARSRSDCSVVPGPGSKPLSQHQFSSKPPLDARFRILEVSHSNRRVDGENLCYDPRYLIKSLDDGREFLVKEVREDGMWNTLSEVGTGRRLTVEEFELWVGKSPIVQELMRRQNLEDSTNSSGHPGGPGGGGSVGGSRWKKRGSWLRSIKNVAGTMVGRGHNRDRRSSDEKDSSSEKGGRRPSSATDDSLDGSHCLRHELKKIKVRQYGKSKKDLGGLFMSQELQAHNGSIWSIKFSLDGRYLASAGEDRVIHVWEVLEIDSMGDLLNDKASWGNDSCNPSIVSVNEGLPERLSLANPERNHWEKERRAKIVGSRKYLCLDRLVVPDYLFSLSKKPVCSFRGHLDDVLDLSWSKSQFNPVDDRYFISGSLDEKVRIWSIPERQVVDWNDLHEMVTAACYTPDGQGALVGSHKGTCHLYDTSDNRLLQKTQVDLQSRKGKSRHKKITGFQFAPGNSSKVLVTSADSRIRVLDGDELVHKFKGFRNTSSQISACLTTNGKHVICASEDSHVYVWRYDDSRISKSKDATTMTQSYEYFHSKGVTVAAPWPNTSTWKMVRTCPNKQDELDGECQTNAPSMAGTNRSQLSPSLACRCIDSHQHSTLRNTNLNRFSDRASATWPEELMTANKQSPQCNGDFCSTGTTAQIAEFWSQFLEGVSVTESARNLDLPTAAAVLAATMARGARHPRKLPGRRSSPFTLILAALLTASVVLLMLLALGIFSLPVNSDGPPKLDHRPHRSIHEMRDGMRERGDQWTEVLSWEPRAFVYHNFLSKKECEYLIELAKPHMEKSTVVDTGTGQSKDSRVRTSSGMFLRRGQDKIIRTIEKRIADYTFIPVENGEGLQVLHYEVGQKYEPHFDYFVDEFNTKNGGQRIATLLMYLSDVEEGGETVFPSAKVNSSSMPGYNELSDCAKKGLPVKPKMGDALLFWSMRPDATLDPSSLHAGCPVIKGNKWSSTKWMRIHEYRA</sequence>
<dbReference type="SUPFAM" id="SSF50978">
    <property type="entry name" value="WD40 repeat-like"/>
    <property type="match status" value="1"/>
</dbReference>
<evidence type="ECO:0000256" key="8">
    <source>
        <dbReference type="ARBA" id="ARBA00022737"/>
    </source>
</evidence>
<dbReference type="GO" id="GO:0004656">
    <property type="term" value="F:procollagen-proline 4-dioxygenase activity"/>
    <property type="evidence" value="ECO:0007669"/>
    <property type="project" value="UniProtKB-EC"/>
</dbReference>
<keyword evidence="6 19" id="KW-0812">Transmembrane</keyword>
<gene>
    <name evidence="21" type="ORF">MUK42_20440</name>
</gene>
<feature type="compositionally biased region" description="Gly residues" evidence="18">
    <location>
        <begin position="250"/>
        <end position="261"/>
    </location>
</feature>
<dbReference type="InterPro" id="IPR044862">
    <property type="entry name" value="Pro_4_hyd_alph_FE2OG_OXY"/>
</dbReference>
<keyword evidence="5 17" id="KW-0853">WD repeat</keyword>
<name>A0A9E7FWP3_9LILI</name>
<dbReference type="SMART" id="SM00320">
    <property type="entry name" value="WD40"/>
    <property type="match status" value="5"/>
</dbReference>
<keyword evidence="10" id="KW-0735">Signal-anchor</keyword>
<evidence type="ECO:0000256" key="2">
    <source>
        <dbReference type="ARBA" id="ARBA00004648"/>
    </source>
</evidence>
<keyword evidence="14 19" id="KW-0472">Membrane</keyword>
<evidence type="ECO:0000256" key="15">
    <source>
        <dbReference type="ARBA" id="ARBA00023180"/>
    </source>
</evidence>
<keyword evidence="13" id="KW-0408">Iron</keyword>
<dbReference type="EMBL" id="CP097507">
    <property type="protein sequence ID" value="URE03745.1"/>
    <property type="molecule type" value="Genomic_DNA"/>
</dbReference>
<keyword evidence="8" id="KW-0677">Repeat</keyword>
<evidence type="ECO:0000256" key="19">
    <source>
        <dbReference type="SAM" id="Phobius"/>
    </source>
</evidence>
<evidence type="ECO:0000256" key="5">
    <source>
        <dbReference type="ARBA" id="ARBA00022574"/>
    </source>
</evidence>
<dbReference type="GO" id="GO:0031418">
    <property type="term" value="F:L-ascorbic acid binding"/>
    <property type="evidence" value="ECO:0007669"/>
    <property type="project" value="InterPro"/>
</dbReference>
<feature type="domain" description="Fe2OG dioxygenase" evidence="20">
    <location>
        <begin position="962"/>
        <end position="1085"/>
    </location>
</feature>
<evidence type="ECO:0000313" key="21">
    <source>
        <dbReference type="EMBL" id="URE03745.1"/>
    </source>
</evidence>
<feature type="region of interest" description="Disordered" evidence="18">
    <location>
        <begin position="88"/>
        <end position="152"/>
    </location>
</feature>
<proteinExistence type="inferred from homology"/>
<evidence type="ECO:0000256" key="10">
    <source>
        <dbReference type="ARBA" id="ARBA00022968"/>
    </source>
</evidence>
<feature type="compositionally biased region" description="Polar residues" evidence="18">
    <location>
        <begin position="1"/>
        <end position="12"/>
    </location>
</feature>
<feature type="compositionally biased region" description="Low complexity" evidence="18">
    <location>
        <begin position="29"/>
        <end position="40"/>
    </location>
</feature>
<dbReference type="InterPro" id="IPR005123">
    <property type="entry name" value="Oxoglu/Fe-dep_dioxygenase_dom"/>
</dbReference>
<dbReference type="PANTHER" id="PTHR14221:SF67">
    <property type="entry name" value="WD REPEAT-CONTAINING PROTEIN 44-LIKE"/>
    <property type="match status" value="1"/>
</dbReference>
<dbReference type="FunFam" id="2.60.120.620:FF:000002">
    <property type="entry name" value="Prolyl 4-hydroxylase 4"/>
    <property type="match status" value="1"/>
</dbReference>
<dbReference type="InterPro" id="IPR015943">
    <property type="entry name" value="WD40/YVTN_repeat-like_dom_sf"/>
</dbReference>
<keyword evidence="12" id="KW-0560">Oxidoreductase</keyword>
<evidence type="ECO:0000313" key="22">
    <source>
        <dbReference type="Proteomes" id="UP001055439"/>
    </source>
</evidence>
<dbReference type="InterPro" id="IPR019775">
    <property type="entry name" value="WD40_repeat_CS"/>
</dbReference>
<evidence type="ECO:0000256" key="18">
    <source>
        <dbReference type="SAM" id="MobiDB-lite"/>
    </source>
</evidence>
<dbReference type="InterPro" id="IPR040324">
    <property type="entry name" value="WDR44/Dgr2"/>
</dbReference>
<evidence type="ECO:0000256" key="11">
    <source>
        <dbReference type="ARBA" id="ARBA00022989"/>
    </source>
</evidence>
<feature type="region of interest" description="Disordered" evidence="18">
    <location>
        <begin position="241"/>
        <end position="265"/>
    </location>
</feature>
<evidence type="ECO:0000256" key="1">
    <source>
        <dbReference type="ARBA" id="ARBA00001961"/>
    </source>
</evidence>
<dbReference type="PROSITE" id="PS00678">
    <property type="entry name" value="WD_REPEATS_1"/>
    <property type="match status" value="1"/>
</dbReference>
<accession>A0A9E7FWP3</accession>
<dbReference type="PROSITE" id="PS50082">
    <property type="entry name" value="WD_REPEATS_2"/>
    <property type="match status" value="2"/>
</dbReference>
<evidence type="ECO:0000256" key="6">
    <source>
        <dbReference type="ARBA" id="ARBA00022692"/>
    </source>
</evidence>
<comment type="subcellular location">
    <subcellularLocation>
        <location evidence="2">Endoplasmic reticulum membrane</location>
        <topology evidence="2">Single-pass type II membrane protein</topology>
    </subcellularLocation>
</comment>
<feature type="region of interest" description="Disordered" evidence="18">
    <location>
        <begin position="282"/>
        <end position="318"/>
    </location>
</feature>
<evidence type="ECO:0000256" key="14">
    <source>
        <dbReference type="ARBA" id="ARBA00023136"/>
    </source>
</evidence>
<feature type="compositionally biased region" description="Acidic residues" evidence="18">
    <location>
        <begin position="13"/>
        <end position="22"/>
    </location>
</feature>
<dbReference type="Pfam" id="PF13640">
    <property type="entry name" value="2OG-FeII_Oxy_3"/>
    <property type="match status" value="1"/>
</dbReference>
<keyword evidence="15" id="KW-0325">Glycoprotein</keyword>
<dbReference type="PROSITE" id="PS51471">
    <property type="entry name" value="FE2OG_OXY"/>
    <property type="match status" value="1"/>
</dbReference>
<keyword evidence="9" id="KW-0223">Dioxygenase</keyword>
<comment type="cofactor">
    <cofactor evidence="1">
        <name>L-ascorbate</name>
        <dbReference type="ChEBI" id="CHEBI:38290"/>
    </cofactor>
</comment>
<keyword evidence="22" id="KW-1185">Reference proteome</keyword>
<dbReference type="Gene3D" id="2.60.120.620">
    <property type="entry name" value="q2cbj1_9rhob like domain"/>
    <property type="match status" value="1"/>
</dbReference>
<feature type="repeat" description="WD" evidence="17">
    <location>
        <begin position="350"/>
        <end position="383"/>
    </location>
</feature>
<evidence type="ECO:0000256" key="17">
    <source>
        <dbReference type="PROSITE-ProRule" id="PRU00221"/>
    </source>
</evidence>
<dbReference type="EC" id="1.14.11.2" evidence="4"/>
<dbReference type="InterPro" id="IPR036322">
    <property type="entry name" value="WD40_repeat_dom_sf"/>
</dbReference>
<dbReference type="Gene3D" id="2.130.10.10">
    <property type="entry name" value="YVTN repeat-like/Quinoprotein amine dehydrogenase"/>
    <property type="match status" value="1"/>
</dbReference>
<keyword evidence="7" id="KW-0479">Metal-binding</keyword>
<dbReference type="SMART" id="SM00702">
    <property type="entry name" value="P4Hc"/>
    <property type="match status" value="1"/>
</dbReference>
<dbReference type="OrthoDB" id="408728at2759"/>
<dbReference type="AlphaFoldDB" id="A0A9E7FWP3"/>
<reference evidence="21" key="1">
    <citation type="submission" date="2022-05" db="EMBL/GenBank/DDBJ databases">
        <title>The Musa troglodytarum L. genome provides insights into the mechanism of non-climacteric behaviour and enrichment of carotenoids.</title>
        <authorList>
            <person name="Wang J."/>
        </authorList>
    </citation>
    <scope>NUCLEOTIDE SEQUENCE</scope>
    <source>
        <tissue evidence="21">Leaf</tissue>
    </source>
</reference>
<organism evidence="21 22">
    <name type="scientific">Musa troglodytarum</name>
    <name type="common">fe'i banana</name>
    <dbReference type="NCBI Taxonomy" id="320322"/>
    <lineage>
        <taxon>Eukaryota</taxon>
        <taxon>Viridiplantae</taxon>
        <taxon>Streptophyta</taxon>
        <taxon>Embryophyta</taxon>
        <taxon>Tracheophyta</taxon>
        <taxon>Spermatophyta</taxon>
        <taxon>Magnoliopsida</taxon>
        <taxon>Liliopsida</taxon>
        <taxon>Zingiberales</taxon>
        <taxon>Musaceae</taxon>
        <taxon>Musa</taxon>
    </lineage>
</organism>
<keyword evidence="11 19" id="KW-1133">Transmembrane helix</keyword>
<dbReference type="InterPro" id="IPR006620">
    <property type="entry name" value="Pro_4_hyd_alph"/>
</dbReference>
<feature type="repeat" description="WD" evidence="17">
    <location>
        <begin position="466"/>
        <end position="505"/>
    </location>
</feature>
<dbReference type="GO" id="GO:0005506">
    <property type="term" value="F:iron ion binding"/>
    <property type="evidence" value="ECO:0007669"/>
    <property type="project" value="InterPro"/>
</dbReference>
<comment type="similarity">
    <text evidence="3">Belongs to the P4HA family.</text>
</comment>
<evidence type="ECO:0000256" key="7">
    <source>
        <dbReference type="ARBA" id="ARBA00022723"/>
    </source>
</evidence>
<dbReference type="Pfam" id="PF00400">
    <property type="entry name" value="WD40"/>
    <property type="match status" value="3"/>
</dbReference>
<evidence type="ECO:0000256" key="16">
    <source>
        <dbReference type="ARBA" id="ARBA00049169"/>
    </source>
</evidence>
<dbReference type="PROSITE" id="PS50294">
    <property type="entry name" value="WD_REPEATS_REGION"/>
    <property type="match status" value="2"/>
</dbReference>
<feature type="transmembrane region" description="Helical" evidence="19">
    <location>
        <begin position="821"/>
        <end position="846"/>
    </location>
</feature>
<evidence type="ECO:0000259" key="20">
    <source>
        <dbReference type="PROSITE" id="PS51471"/>
    </source>
</evidence>
<evidence type="ECO:0000256" key="13">
    <source>
        <dbReference type="ARBA" id="ARBA00023004"/>
    </source>
</evidence>
<evidence type="ECO:0000256" key="12">
    <source>
        <dbReference type="ARBA" id="ARBA00023002"/>
    </source>
</evidence>
<evidence type="ECO:0000256" key="3">
    <source>
        <dbReference type="ARBA" id="ARBA00006511"/>
    </source>
</evidence>
<dbReference type="PANTHER" id="PTHR14221">
    <property type="entry name" value="WD REPEAT DOMAIN 44"/>
    <property type="match status" value="1"/>
</dbReference>
<comment type="catalytic activity">
    <reaction evidence="16">
        <text>L-prolyl-[collagen] + 2-oxoglutarate + O2 = trans-4-hydroxy-L-prolyl-[collagen] + succinate + CO2</text>
        <dbReference type="Rhea" id="RHEA:18945"/>
        <dbReference type="Rhea" id="RHEA-COMP:11676"/>
        <dbReference type="Rhea" id="RHEA-COMP:11680"/>
        <dbReference type="ChEBI" id="CHEBI:15379"/>
        <dbReference type="ChEBI" id="CHEBI:16526"/>
        <dbReference type="ChEBI" id="CHEBI:16810"/>
        <dbReference type="ChEBI" id="CHEBI:30031"/>
        <dbReference type="ChEBI" id="CHEBI:50342"/>
        <dbReference type="ChEBI" id="CHEBI:61965"/>
        <dbReference type="EC" id="1.14.11.2"/>
    </reaction>
</comment>
<dbReference type="InterPro" id="IPR001680">
    <property type="entry name" value="WD40_rpt"/>
</dbReference>
<dbReference type="Proteomes" id="UP001055439">
    <property type="component" value="Chromosome 5"/>
</dbReference>
<feature type="region of interest" description="Disordered" evidence="18">
    <location>
        <begin position="1"/>
        <end position="55"/>
    </location>
</feature>
<protein>
    <recommendedName>
        <fullName evidence="4">procollagen-proline 4-dioxygenase</fullName>
        <ecNumber evidence="4">1.14.11.2</ecNumber>
    </recommendedName>
</protein>
<evidence type="ECO:0000256" key="4">
    <source>
        <dbReference type="ARBA" id="ARBA00012269"/>
    </source>
</evidence>
<feature type="compositionally biased region" description="Basic and acidic residues" evidence="18">
    <location>
        <begin position="291"/>
        <end position="305"/>
    </location>
</feature>
<evidence type="ECO:0000256" key="9">
    <source>
        <dbReference type="ARBA" id="ARBA00022964"/>
    </source>
</evidence>